<dbReference type="EMBL" id="JNVD01000030">
    <property type="protein sequence ID" value="KOC19244.1"/>
    <property type="molecule type" value="Genomic_DNA"/>
</dbReference>
<name>A0A0L7MBI5_COMTE</name>
<reference evidence="3" key="1">
    <citation type="submission" date="2014-06" db="EMBL/GenBank/DDBJ databases">
        <title>Draft genome sequence of C. testosteroni WDL7.</title>
        <authorList>
            <person name="Wu Y."/>
            <person name="Seshan H."/>
            <person name="Arumugam K."/>
        </authorList>
    </citation>
    <scope>NUCLEOTIDE SEQUENCE [LARGE SCALE GENOMIC DNA]</scope>
    <source>
        <strain evidence="3">WDL7</strain>
    </source>
</reference>
<feature type="region of interest" description="Disordered" evidence="1">
    <location>
        <begin position="1"/>
        <end position="74"/>
    </location>
</feature>
<dbReference type="AlphaFoldDB" id="A0A0L7MBI5"/>
<gene>
    <name evidence="2" type="ORF">GL58_18740</name>
</gene>
<dbReference type="Proteomes" id="UP000037442">
    <property type="component" value="Unassembled WGS sequence"/>
</dbReference>
<comment type="caution">
    <text evidence="2">The sequence shown here is derived from an EMBL/GenBank/DDBJ whole genome shotgun (WGS) entry which is preliminary data.</text>
</comment>
<dbReference type="PATRIC" id="fig|285.49.peg.3875"/>
<evidence type="ECO:0000313" key="2">
    <source>
        <dbReference type="EMBL" id="KOC19244.1"/>
    </source>
</evidence>
<evidence type="ECO:0000256" key="1">
    <source>
        <dbReference type="SAM" id="MobiDB-lite"/>
    </source>
</evidence>
<feature type="compositionally biased region" description="Basic and acidic residues" evidence="1">
    <location>
        <begin position="22"/>
        <end position="31"/>
    </location>
</feature>
<dbReference type="RefSeq" id="WP_053284365.1">
    <property type="nucleotide sequence ID" value="NZ_JNVD01000030.1"/>
</dbReference>
<proteinExistence type="predicted"/>
<evidence type="ECO:0000313" key="3">
    <source>
        <dbReference type="Proteomes" id="UP000037442"/>
    </source>
</evidence>
<accession>A0A0L7MBI5</accession>
<organism evidence="2 3">
    <name type="scientific">Comamonas testosteroni</name>
    <name type="common">Pseudomonas testosteroni</name>
    <dbReference type="NCBI Taxonomy" id="285"/>
    <lineage>
        <taxon>Bacteria</taxon>
        <taxon>Pseudomonadati</taxon>
        <taxon>Pseudomonadota</taxon>
        <taxon>Betaproteobacteria</taxon>
        <taxon>Burkholderiales</taxon>
        <taxon>Comamonadaceae</taxon>
        <taxon>Comamonas</taxon>
    </lineage>
</organism>
<protein>
    <submittedName>
        <fullName evidence="2">Uncharacterized protein</fullName>
    </submittedName>
</protein>
<sequence length="74" mass="7816">MTTEKKTAPKAAQVVHTSAQTKPEKPAEHKPSAPLAVDEFHGKAGCFVRDPITGERKPDPATEVQAPAAEPSAE</sequence>